<comment type="caution">
    <text evidence="1">The sequence shown here is derived from an EMBL/GenBank/DDBJ whole genome shotgun (WGS) entry which is preliminary data.</text>
</comment>
<keyword evidence="2" id="KW-1185">Reference proteome</keyword>
<organism evidence="1 2">
    <name type="scientific">Corallococcus aberystwythensis</name>
    <dbReference type="NCBI Taxonomy" id="2316722"/>
    <lineage>
        <taxon>Bacteria</taxon>
        <taxon>Pseudomonadati</taxon>
        <taxon>Myxococcota</taxon>
        <taxon>Myxococcia</taxon>
        <taxon>Myxococcales</taxon>
        <taxon>Cystobacterineae</taxon>
        <taxon>Myxococcaceae</taxon>
        <taxon>Corallococcus</taxon>
    </lineage>
</organism>
<gene>
    <name evidence="1" type="ORF">D7W81_35845</name>
</gene>
<sequence length="145" mass="16159">MTPPRTLTDMMAEVHSRARDWSLRQDLGFEPAAVGAAWMASDDPVAMLLLLAALHPKRDVEKCFELATAMSFFEPMRAHAHTMNGCRPGMNFNGTSLFYFIRLYTRLRSALQVFEGAERSELDSKLAAAIRAVVPDPFTLARPTA</sequence>
<accession>A0A3A8PH12</accession>
<reference evidence="2" key="1">
    <citation type="submission" date="2018-09" db="EMBL/GenBank/DDBJ databases">
        <authorList>
            <person name="Livingstone P.G."/>
            <person name="Whitworth D.E."/>
        </authorList>
    </citation>
    <scope>NUCLEOTIDE SEQUENCE [LARGE SCALE GENOMIC DNA]</scope>
    <source>
        <strain evidence="2">AB050A</strain>
    </source>
</reference>
<dbReference type="Proteomes" id="UP000267003">
    <property type="component" value="Unassembled WGS sequence"/>
</dbReference>
<name>A0A3A8PH12_9BACT</name>
<proteinExistence type="predicted"/>
<protein>
    <submittedName>
        <fullName evidence="1">Uncharacterized protein</fullName>
    </submittedName>
</protein>
<evidence type="ECO:0000313" key="1">
    <source>
        <dbReference type="EMBL" id="RKH55633.1"/>
    </source>
</evidence>
<dbReference type="RefSeq" id="WP_120559882.1">
    <property type="nucleotide sequence ID" value="NZ_RAWK01000320.1"/>
</dbReference>
<dbReference type="AlphaFoldDB" id="A0A3A8PH12"/>
<dbReference type="OrthoDB" id="5516408at2"/>
<dbReference type="EMBL" id="RAWK01000320">
    <property type="protein sequence ID" value="RKH55633.1"/>
    <property type="molecule type" value="Genomic_DNA"/>
</dbReference>
<evidence type="ECO:0000313" key="2">
    <source>
        <dbReference type="Proteomes" id="UP000267003"/>
    </source>
</evidence>